<dbReference type="RefSeq" id="WP_111034310.1">
    <property type="nucleotide sequence ID" value="NZ_CP091373.1"/>
</dbReference>
<sequence>MLVHQVFNRSVNRVFILGNIQNIQPNTLGQTFEYHIIMETQEGLKDKFGNQKTQTEQHYIVLDHSFAEDLKKLSTGQSVMLQGRLKVKQNGQYPQFKCGSYIQAVQLFDLEALLDLDEIEHDDGLPFPKQLVNSLWSK</sequence>
<dbReference type="Proteomes" id="UP000248662">
    <property type="component" value="Unassembled WGS sequence"/>
</dbReference>
<reference evidence="1 2" key="1">
    <citation type="submission" date="2018-06" db="EMBL/GenBank/DDBJ databases">
        <title>Carbapenemase-producing Acinetobacter spp. from environmental sources in an hospital from French Polynesia.</title>
        <authorList>
            <person name="Bonnin R.A."/>
            <person name="Levy M."/>
            <person name="Cuzon G."/>
            <person name="Dortet L."/>
            <person name="Naas T."/>
        </authorList>
    </citation>
    <scope>NUCLEOTIDE SEQUENCE [LARGE SCALE GENOMIC DNA]</scope>
    <source>
        <strain evidence="1 2">R10</strain>
    </source>
</reference>
<dbReference type="EMBL" id="QKWF01000041">
    <property type="protein sequence ID" value="PZM18186.1"/>
    <property type="molecule type" value="Genomic_DNA"/>
</dbReference>
<name>A0A3F3MVA6_ACIBA</name>
<dbReference type="InterPro" id="IPR012340">
    <property type="entry name" value="NA-bd_OB-fold"/>
</dbReference>
<organism evidence="1 2">
    <name type="scientific">Acinetobacter baumannii</name>
    <dbReference type="NCBI Taxonomy" id="470"/>
    <lineage>
        <taxon>Bacteria</taxon>
        <taxon>Pseudomonadati</taxon>
        <taxon>Pseudomonadota</taxon>
        <taxon>Gammaproteobacteria</taxon>
        <taxon>Moraxellales</taxon>
        <taxon>Moraxellaceae</taxon>
        <taxon>Acinetobacter</taxon>
        <taxon>Acinetobacter calcoaceticus/baumannii complex</taxon>
    </lineage>
</organism>
<dbReference type="Gene3D" id="2.40.50.140">
    <property type="entry name" value="Nucleic acid-binding proteins"/>
    <property type="match status" value="1"/>
</dbReference>
<accession>A0A3F3MVA6</accession>
<dbReference type="AlphaFoldDB" id="A0A3F3MVA6"/>
<evidence type="ECO:0008006" key="3">
    <source>
        <dbReference type="Google" id="ProtNLM"/>
    </source>
</evidence>
<comment type="caution">
    <text evidence="1">The sequence shown here is derived from an EMBL/GenBank/DDBJ whole genome shotgun (WGS) entry which is preliminary data.</text>
</comment>
<evidence type="ECO:0000313" key="2">
    <source>
        <dbReference type="Proteomes" id="UP000248662"/>
    </source>
</evidence>
<evidence type="ECO:0000313" key="1">
    <source>
        <dbReference type="EMBL" id="PZM18186.1"/>
    </source>
</evidence>
<protein>
    <recommendedName>
        <fullName evidence="3">Single-stranded DNA-binding protein</fullName>
    </recommendedName>
</protein>
<gene>
    <name evidence="1" type="ORF">DOL94_05230</name>
</gene>
<proteinExistence type="predicted"/>